<dbReference type="Proteomes" id="UP001152320">
    <property type="component" value="Chromosome 9"/>
</dbReference>
<evidence type="ECO:0000313" key="11">
    <source>
        <dbReference type="EMBL" id="KAJ8036419.1"/>
    </source>
</evidence>
<evidence type="ECO:0000256" key="5">
    <source>
        <dbReference type="ARBA" id="ARBA00023136"/>
    </source>
</evidence>
<feature type="domain" description="G-protein coupled receptors family 2 profile 2" evidence="9">
    <location>
        <begin position="2093"/>
        <end position="2211"/>
    </location>
</feature>
<sequence length="2211" mass="241847">MLYEMKYLLLFLLELSTLSVVKALPCRSGYCKSRGRTFRYGGKIGPECSYKDQNVQENAVCTSNGNTAPSYAKGMVTYGNRVANLPNKLICYGPDPRVSRYSGRNIYRQAPLVCRPLDATLPTVNCPKEVSSSADEDTNTSAIVQWSKVSCSDNSGENIAPNCSHQSGGKFLLGITQVNCTCTDSSQNIGRCSFNISVTDETPPAVNCPKEISNPANEDDNTTAIVRWNSVSCSDNSGQNIVPKCSYQSGNKFQLGNTSVVCYCTDNSQNTGRCSFIITVTDETPPTVKCPDETSNPANEDDNTTAIVRWNPAACSDNSGQNIESQCSSQSGNKFQLGNTSVVCFCTDNSQNTGRCSFIITVTDETPPTVNCPGDISNPANEDNNTKAIVRWNSASCSDNSGQNIEPQCSYQSGNKFQLGTTNVVCSCTDNSQNTGQCSFIITVTDETPPTVNCPDDKSNPANRNGNTKAIVRWNPAACSDNSRQNIESQCSYQSGNKFQLGNTSVVCSCTDNSQNTGRCSFIITVTDETPPTVNCPGEISNPANEDDNTKAIVRWNPASCSDNSGQNIESQCSYQSGNKFQLGNTSVVCSCTDNSQNTGQCSFIITVTDETPPIVNCPDHVSNPANEDDNTKAIVRWNPASCFDNSGQNILPDCSSQPGDKFQLGITNVECNCTDNSQNTGRCSFNITVTDETPPVVNCPDDVFNPANEDDNTKAIVRWNPVSCSDNSGQNIEPQCSNQSGDKFQLGITSVECNCTDNSQNTGRCSFIITVTDEILPTVYCPEGLSYPANEDNNIKAIVHWNPVSCSDNSGQNILPVCSNQPGDKFQLGNTSVECNCTDNSQNTGRCSFIITVTDETRPTVYCPNDIFNPANGDGNTTAIVRWNPVSCSDNSRQNIEPQCSNQSGDKFRLGNTSVECNCTDNSQNTGRCSFIIKVTDETPPTVYCPNDIFNPANEDGNTTAIVRWNPVSCSDNSRQNIEPQCSNQSGDKFQLGITSVECNCTDNSQNTGRCSFIILVTDETPPVVNCPDDIFNPANEDSNTTAIVRWNPVSCSDNSGQNIESQCSYQSGNKFRLGNTRVVCNCTDNSQNTGRCSFIITVTDEIVPMIHCPDDMSYPANDDDNTKAIVQWNQISCFDNSWRNIVPECSNQSGEKFQLGITKVECNCTDNSQNTGRCSFIITVRDETPPAVNCPDDISNPANEDDNTKAIVRWNPVSCFDNSGQNIEPQCSNQSGDKFQLGITSVVCSCTDNSQNTGRCSFIITVTDETPPTVNCPDDISNPANDDDITTAIVRWNPVSCFDNSGQNILPDCSSQPGEKFQLGITNVECNCTDNSQNTGRCSFNITVTDKTPPTVNCPDDISNPANEDDNTTAIVRWNPVSCFDNSGQNILPDCSSQPGEKFQLGITNVECNCTDNSQNTGRCSFNITVTDETPPTVNCPDDISNPANEDDNTTAIVRWNPVSCFDNSGQNILPDCSSQPGEKFQLGITNVECNCTDNSQNTGRCAFIITVTDKTKPLARCENDILSNQRVVPWKANCTDNSGEVKPAECNHADEHFDIGNTTVTCRCTDNNNNTNVCSFVVSVNVFCPEESLSTENGILSFPATKVNQSAYSLETCTSSNTSLAIIRCNPFTNGAAKWGVPQTQICVPVSSGNVEAYAEAFTENLKNVTAKNVAAVVNELKQVTESSVGTTVVIVKAGNILEEISEVNSSSPEVTKDFVEVVGKFMTNLKMSKQERPDEKDIEKEDKPKVDTDKILKSLEKQLRNVQSSSENLTSVQESIAVNVVHVTPLTEAITFINFKPKESDRGNRSDEFEVKNGVPNEEEQKEIHISIVIPIEAYEDYYDGNETMSIAFVLHRSSVLFNDHGASKDEILVNDVVISASTTKDIANLSEPVVITFDMGEEVIREPQIPHWFPGGVIDIIDSWWTQLTTNIQDKSKNQFENKNQTEHMNRFENQNQTEHKNQTENKNESEDIDQKENTRQTQKINQTKDMNESENKNKTQDKNQNEDKNETEDKNKPEKTYPDFACPKKLTCVFWNPEKYKQGNTTTGGWVGDGCSFAYTSNTNATACRCDRLANFALLMDTQGDIGILALDIISMIGCGVSTISLVVTMLTFVCIKRLRNSRPQQVVLQICLALFGLYTCFMAGIHATNLGLGCIAFGGLIHFFCLASVAWMSIEATNMYFMFVKVFNVDINHFMWKAALIGWGAFLQ</sequence>
<keyword evidence="12" id="KW-1185">Reference proteome</keyword>
<dbReference type="GO" id="GO:0007166">
    <property type="term" value="P:cell surface receptor signaling pathway"/>
    <property type="evidence" value="ECO:0007669"/>
    <property type="project" value="InterPro"/>
</dbReference>
<dbReference type="InterPro" id="IPR003410">
    <property type="entry name" value="HYR_dom"/>
</dbReference>
<feature type="transmembrane region" description="Helical" evidence="7">
    <location>
        <begin position="2129"/>
        <end position="2147"/>
    </location>
</feature>
<keyword evidence="8" id="KW-0732">Signal</keyword>
<dbReference type="PANTHER" id="PTHR24273">
    <property type="entry name" value="FI04643P-RELATED"/>
    <property type="match status" value="1"/>
</dbReference>
<feature type="domain" description="HYR" evidence="10">
    <location>
        <begin position="1183"/>
        <end position="1266"/>
    </location>
</feature>
<feature type="domain" description="HYR" evidence="10">
    <location>
        <begin position="363"/>
        <end position="446"/>
    </location>
</feature>
<evidence type="ECO:0000256" key="3">
    <source>
        <dbReference type="ARBA" id="ARBA00022737"/>
    </source>
</evidence>
<feature type="domain" description="HYR" evidence="10">
    <location>
        <begin position="1019"/>
        <end position="1102"/>
    </location>
</feature>
<feature type="region of interest" description="Disordered" evidence="6">
    <location>
        <begin position="1953"/>
        <end position="2022"/>
    </location>
</feature>
<feature type="domain" description="HYR" evidence="10">
    <location>
        <begin position="1431"/>
        <end position="1512"/>
    </location>
</feature>
<dbReference type="InterPro" id="IPR017981">
    <property type="entry name" value="GPCR_2-like_7TM"/>
</dbReference>
<evidence type="ECO:0000256" key="2">
    <source>
        <dbReference type="ARBA" id="ARBA00022692"/>
    </source>
</evidence>
<accession>A0A9Q1H7Z0</accession>
<feature type="domain" description="HYR" evidence="10">
    <location>
        <begin position="609"/>
        <end position="692"/>
    </location>
</feature>
<feature type="chain" id="PRO_5040282520" evidence="8">
    <location>
        <begin position="24"/>
        <end position="2211"/>
    </location>
</feature>
<evidence type="ECO:0000256" key="1">
    <source>
        <dbReference type="ARBA" id="ARBA00004141"/>
    </source>
</evidence>
<keyword evidence="2 7" id="KW-0812">Transmembrane</keyword>
<dbReference type="PROSITE" id="PS50825">
    <property type="entry name" value="HYR"/>
    <property type="match status" value="15"/>
</dbReference>
<feature type="domain" description="HYR" evidence="10">
    <location>
        <begin position="447"/>
        <end position="528"/>
    </location>
</feature>
<dbReference type="SMART" id="SM00303">
    <property type="entry name" value="GPS"/>
    <property type="match status" value="1"/>
</dbReference>
<evidence type="ECO:0000313" key="12">
    <source>
        <dbReference type="Proteomes" id="UP001152320"/>
    </source>
</evidence>
<comment type="caution">
    <text evidence="11">The sequence shown here is derived from an EMBL/GenBank/DDBJ whole genome shotgun (WGS) entry which is preliminary data.</text>
</comment>
<feature type="domain" description="HYR" evidence="10">
    <location>
        <begin position="857"/>
        <end position="938"/>
    </location>
</feature>
<dbReference type="Pfam" id="PF00002">
    <property type="entry name" value="7tm_2"/>
    <property type="match status" value="1"/>
</dbReference>
<feature type="domain" description="HYR" evidence="10">
    <location>
        <begin position="117"/>
        <end position="198"/>
    </location>
</feature>
<comment type="subcellular location">
    <subcellularLocation>
        <location evidence="1">Membrane</location>
        <topology evidence="1">Multi-pass membrane protein</topology>
    </subcellularLocation>
</comment>
<gene>
    <name evidence="11" type="ORF">HOLleu_20380</name>
</gene>
<dbReference type="PANTHER" id="PTHR24273:SF32">
    <property type="entry name" value="HYALIN"/>
    <property type="match status" value="1"/>
</dbReference>
<evidence type="ECO:0000256" key="7">
    <source>
        <dbReference type="SAM" id="Phobius"/>
    </source>
</evidence>
<feature type="compositionally biased region" description="Polar residues" evidence="6">
    <location>
        <begin position="1981"/>
        <end position="1990"/>
    </location>
</feature>
<evidence type="ECO:0000256" key="4">
    <source>
        <dbReference type="ARBA" id="ARBA00022989"/>
    </source>
</evidence>
<dbReference type="PROSITE" id="PS50261">
    <property type="entry name" value="G_PROTEIN_RECEP_F2_4"/>
    <property type="match status" value="1"/>
</dbReference>
<keyword evidence="3" id="KW-0677">Repeat</keyword>
<proteinExistence type="predicted"/>
<feature type="domain" description="HYR" evidence="10">
    <location>
        <begin position="1347"/>
        <end position="1430"/>
    </location>
</feature>
<dbReference type="OrthoDB" id="10069222at2759"/>
<feature type="domain" description="HYR" evidence="10">
    <location>
        <begin position="199"/>
        <end position="282"/>
    </location>
</feature>
<dbReference type="EMBL" id="JAIZAY010000009">
    <property type="protein sequence ID" value="KAJ8036419.1"/>
    <property type="molecule type" value="Genomic_DNA"/>
</dbReference>
<feature type="compositionally biased region" description="Basic and acidic residues" evidence="6">
    <location>
        <begin position="1991"/>
        <end position="2022"/>
    </location>
</feature>
<feature type="domain" description="HYR" evidence="10">
    <location>
        <begin position="283"/>
        <end position="362"/>
    </location>
</feature>
<evidence type="ECO:0000256" key="8">
    <source>
        <dbReference type="SAM" id="SignalP"/>
    </source>
</evidence>
<feature type="transmembrane region" description="Helical" evidence="7">
    <location>
        <begin position="2095"/>
        <end position="2117"/>
    </location>
</feature>
<dbReference type="Gene3D" id="1.20.1070.10">
    <property type="entry name" value="Rhodopsin 7-helix transmembrane proteins"/>
    <property type="match status" value="1"/>
</dbReference>
<feature type="domain" description="HYR" evidence="10">
    <location>
        <begin position="1267"/>
        <end position="1346"/>
    </location>
</feature>
<feature type="transmembrane region" description="Helical" evidence="7">
    <location>
        <begin position="2153"/>
        <end position="2175"/>
    </location>
</feature>
<keyword evidence="4 7" id="KW-1133">Transmembrane helix</keyword>
<keyword evidence="5 7" id="KW-0472">Membrane</keyword>
<dbReference type="Pfam" id="PF02494">
    <property type="entry name" value="HYR"/>
    <property type="match status" value="18"/>
</dbReference>
<dbReference type="Pfam" id="PF01825">
    <property type="entry name" value="GPS"/>
    <property type="match status" value="1"/>
</dbReference>
<feature type="domain" description="HYR" evidence="10">
    <location>
        <begin position="693"/>
        <end position="772"/>
    </location>
</feature>
<feature type="signal peptide" evidence="8">
    <location>
        <begin position="1"/>
        <end position="23"/>
    </location>
</feature>
<feature type="domain" description="HYR" evidence="10">
    <location>
        <begin position="529"/>
        <end position="608"/>
    </location>
</feature>
<feature type="domain" description="HYR" evidence="10">
    <location>
        <begin position="773"/>
        <end position="856"/>
    </location>
</feature>
<feature type="compositionally biased region" description="Basic and acidic residues" evidence="6">
    <location>
        <begin position="1959"/>
        <end position="1980"/>
    </location>
</feature>
<name>A0A9Q1H7Z0_HOLLE</name>
<evidence type="ECO:0000256" key="6">
    <source>
        <dbReference type="SAM" id="MobiDB-lite"/>
    </source>
</evidence>
<evidence type="ECO:0000259" key="10">
    <source>
        <dbReference type="PROSITE" id="PS50825"/>
    </source>
</evidence>
<dbReference type="GO" id="GO:0016020">
    <property type="term" value="C:membrane"/>
    <property type="evidence" value="ECO:0007669"/>
    <property type="project" value="UniProtKB-SubCell"/>
</dbReference>
<organism evidence="11 12">
    <name type="scientific">Holothuria leucospilota</name>
    <name type="common">Black long sea cucumber</name>
    <name type="synonym">Mertensiothuria leucospilota</name>
    <dbReference type="NCBI Taxonomy" id="206669"/>
    <lineage>
        <taxon>Eukaryota</taxon>
        <taxon>Metazoa</taxon>
        <taxon>Echinodermata</taxon>
        <taxon>Eleutherozoa</taxon>
        <taxon>Echinozoa</taxon>
        <taxon>Holothuroidea</taxon>
        <taxon>Aspidochirotacea</taxon>
        <taxon>Aspidochirotida</taxon>
        <taxon>Holothuriidae</taxon>
        <taxon>Holothuria</taxon>
    </lineage>
</organism>
<protein>
    <submittedName>
        <fullName evidence="11">Hyalin</fullName>
    </submittedName>
</protein>
<evidence type="ECO:0000259" key="9">
    <source>
        <dbReference type="PROSITE" id="PS50261"/>
    </source>
</evidence>
<dbReference type="InterPro" id="IPR000832">
    <property type="entry name" value="GPCR_2_secretin-like"/>
</dbReference>
<reference evidence="11" key="1">
    <citation type="submission" date="2021-10" db="EMBL/GenBank/DDBJ databases">
        <title>Tropical sea cucumber genome reveals ecological adaptation and Cuvierian tubules defense mechanism.</title>
        <authorList>
            <person name="Chen T."/>
        </authorList>
    </citation>
    <scope>NUCLEOTIDE SEQUENCE</scope>
    <source>
        <strain evidence="11">Nanhai2018</strain>
        <tissue evidence="11">Muscle</tissue>
    </source>
</reference>
<dbReference type="GO" id="GO:0004930">
    <property type="term" value="F:G protein-coupled receptor activity"/>
    <property type="evidence" value="ECO:0007669"/>
    <property type="project" value="InterPro"/>
</dbReference>
<dbReference type="InterPro" id="IPR000203">
    <property type="entry name" value="GPS"/>
</dbReference>